<keyword evidence="3" id="KW-1185">Reference proteome</keyword>
<accession>A0ABX1S6E3</accession>
<evidence type="ECO:0000256" key="1">
    <source>
        <dbReference type="SAM" id="MobiDB-lite"/>
    </source>
</evidence>
<proteinExistence type="predicted"/>
<name>A0ABX1S6E3_9PSEU</name>
<dbReference type="RefSeq" id="WP_169379738.1">
    <property type="nucleotide sequence ID" value="NZ_JAAXLA010000004.1"/>
</dbReference>
<comment type="caution">
    <text evidence="2">The sequence shown here is derived from an EMBL/GenBank/DDBJ whole genome shotgun (WGS) entry which is preliminary data.</text>
</comment>
<evidence type="ECO:0000313" key="3">
    <source>
        <dbReference type="Proteomes" id="UP000820669"/>
    </source>
</evidence>
<dbReference type="Proteomes" id="UP000820669">
    <property type="component" value="Unassembled WGS sequence"/>
</dbReference>
<gene>
    <name evidence="2" type="ORF">HF526_03370</name>
</gene>
<sequence>MCDAAGHPADRAGGPPGAIGEARAAGYPAAGCCGMPFAGGVLSAPVTAPRENRESSCSPSA</sequence>
<reference evidence="2 3" key="1">
    <citation type="submission" date="2020-04" db="EMBL/GenBank/DDBJ databases">
        <authorList>
            <person name="Klaysubun C."/>
            <person name="Duangmal K."/>
            <person name="Lipun K."/>
        </authorList>
    </citation>
    <scope>NUCLEOTIDE SEQUENCE [LARGE SCALE GENOMIC DNA]</scope>
    <source>
        <strain evidence="2 3">K10HN5</strain>
    </source>
</reference>
<feature type="region of interest" description="Disordered" evidence="1">
    <location>
        <begin position="1"/>
        <end position="20"/>
    </location>
</feature>
<dbReference type="EMBL" id="JAAXLA010000004">
    <property type="protein sequence ID" value="NMH96367.1"/>
    <property type="molecule type" value="Genomic_DNA"/>
</dbReference>
<organism evidence="2 3">
    <name type="scientific">Pseudonocardia acidicola</name>
    <dbReference type="NCBI Taxonomy" id="2724939"/>
    <lineage>
        <taxon>Bacteria</taxon>
        <taxon>Bacillati</taxon>
        <taxon>Actinomycetota</taxon>
        <taxon>Actinomycetes</taxon>
        <taxon>Pseudonocardiales</taxon>
        <taxon>Pseudonocardiaceae</taxon>
        <taxon>Pseudonocardia</taxon>
    </lineage>
</organism>
<protein>
    <submittedName>
        <fullName evidence="2">Uncharacterized protein</fullName>
    </submittedName>
</protein>
<evidence type="ECO:0000313" key="2">
    <source>
        <dbReference type="EMBL" id="NMH96367.1"/>
    </source>
</evidence>